<evidence type="ECO:0000256" key="1">
    <source>
        <dbReference type="SAM" id="Phobius"/>
    </source>
</evidence>
<evidence type="ECO:0008006" key="4">
    <source>
        <dbReference type="Google" id="ProtNLM"/>
    </source>
</evidence>
<reference evidence="2" key="1">
    <citation type="journal article" date="2023" name="Insect Mol. Biol.">
        <title>Genome sequencing provides insights into the evolution of gene families encoding plant cell wall-degrading enzymes in longhorned beetles.</title>
        <authorList>
            <person name="Shin N.R."/>
            <person name="Okamura Y."/>
            <person name="Kirsch R."/>
            <person name="Pauchet Y."/>
        </authorList>
    </citation>
    <scope>NUCLEOTIDE SEQUENCE</scope>
    <source>
        <strain evidence="2">RBIC_L_NR</strain>
    </source>
</reference>
<feature type="transmembrane region" description="Helical" evidence="1">
    <location>
        <begin position="43"/>
        <end position="67"/>
    </location>
</feature>
<dbReference type="EMBL" id="JANEYF010005117">
    <property type="protein sequence ID" value="KAJ8929111.1"/>
    <property type="molecule type" value="Genomic_DNA"/>
</dbReference>
<dbReference type="Proteomes" id="UP001162156">
    <property type="component" value="Unassembled WGS sequence"/>
</dbReference>
<name>A0AAV8WTL2_9CUCU</name>
<evidence type="ECO:0000313" key="3">
    <source>
        <dbReference type="Proteomes" id="UP001162156"/>
    </source>
</evidence>
<comment type="caution">
    <text evidence="2">The sequence shown here is derived from an EMBL/GenBank/DDBJ whole genome shotgun (WGS) entry which is preliminary data.</text>
</comment>
<protein>
    <recommendedName>
        <fullName evidence="4">Cytochrome b561 domain-containing protein</fullName>
    </recommendedName>
</protein>
<gene>
    <name evidence="2" type="ORF">NQ314_018225</name>
</gene>
<sequence length="89" mass="10394">MKRLISMIFLIISLGLGIAVNYLDAMKTVFPMRPVWYKLIHNLVGLLGYAIGIISLCYAYYTNWFIYYTGGRFKISRTYYNHSSFSMDN</sequence>
<keyword evidence="1" id="KW-0472">Membrane</keyword>
<keyword evidence="1" id="KW-0812">Transmembrane</keyword>
<accession>A0AAV8WTL2</accession>
<proteinExistence type="predicted"/>
<keyword evidence="1" id="KW-1133">Transmembrane helix</keyword>
<organism evidence="2 3">
    <name type="scientific">Rhamnusium bicolor</name>
    <dbReference type="NCBI Taxonomy" id="1586634"/>
    <lineage>
        <taxon>Eukaryota</taxon>
        <taxon>Metazoa</taxon>
        <taxon>Ecdysozoa</taxon>
        <taxon>Arthropoda</taxon>
        <taxon>Hexapoda</taxon>
        <taxon>Insecta</taxon>
        <taxon>Pterygota</taxon>
        <taxon>Neoptera</taxon>
        <taxon>Endopterygota</taxon>
        <taxon>Coleoptera</taxon>
        <taxon>Polyphaga</taxon>
        <taxon>Cucujiformia</taxon>
        <taxon>Chrysomeloidea</taxon>
        <taxon>Cerambycidae</taxon>
        <taxon>Lepturinae</taxon>
        <taxon>Rhagiini</taxon>
        <taxon>Rhamnusium</taxon>
    </lineage>
</organism>
<keyword evidence="3" id="KW-1185">Reference proteome</keyword>
<evidence type="ECO:0000313" key="2">
    <source>
        <dbReference type="EMBL" id="KAJ8929111.1"/>
    </source>
</evidence>
<dbReference type="AlphaFoldDB" id="A0AAV8WTL2"/>